<protein>
    <submittedName>
        <fullName evidence="1">Uncharacterized protein</fullName>
    </submittedName>
</protein>
<gene>
    <name evidence="1" type="ORF">Tci_693346</name>
</gene>
<sequence>EAILLDSIDWRTLDVSWSIPLEHEEIQCDDELHIFKEKFNKQSNARNMSLLKKASPPQSEPHETIVIAHMSDNYYIKAALRECCPLLMTHPLWTTYKSDIASGWKDPYVIR</sequence>
<reference evidence="1" key="1">
    <citation type="journal article" date="2019" name="Sci. Rep.">
        <title>Draft genome of Tanacetum cinerariifolium, the natural source of mosquito coil.</title>
        <authorList>
            <person name="Yamashiro T."/>
            <person name="Shiraishi A."/>
            <person name="Satake H."/>
            <person name="Nakayama K."/>
        </authorList>
    </citation>
    <scope>NUCLEOTIDE SEQUENCE</scope>
</reference>
<evidence type="ECO:0000313" key="1">
    <source>
        <dbReference type="EMBL" id="GFB21375.1"/>
    </source>
</evidence>
<name>A0A699L357_TANCI</name>
<accession>A0A699L357</accession>
<feature type="non-terminal residue" evidence="1">
    <location>
        <position position="1"/>
    </location>
</feature>
<proteinExistence type="predicted"/>
<comment type="caution">
    <text evidence="1">The sequence shown here is derived from an EMBL/GenBank/DDBJ whole genome shotgun (WGS) entry which is preliminary data.</text>
</comment>
<dbReference type="EMBL" id="BKCJ010576998">
    <property type="protein sequence ID" value="GFB21375.1"/>
    <property type="molecule type" value="Genomic_DNA"/>
</dbReference>
<dbReference type="AlphaFoldDB" id="A0A699L357"/>
<organism evidence="1">
    <name type="scientific">Tanacetum cinerariifolium</name>
    <name type="common">Dalmatian daisy</name>
    <name type="synonym">Chrysanthemum cinerariifolium</name>
    <dbReference type="NCBI Taxonomy" id="118510"/>
    <lineage>
        <taxon>Eukaryota</taxon>
        <taxon>Viridiplantae</taxon>
        <taxon>Streptophyta</taxon>
        <taxon>Embryophyta</taxon>
        <taxon>Tracheophyta</taxon>
        <taxon>Spermatophyta</taxon>
        <taxon>Magnoliopsida</taxon>
        <taxon>eudicotyledons</taxon>
        <taxon>Gunneridae</taxon>
        <taxon>Pentapetalae</taxon>
        <taxon>asterids</taxon>
        <taxon>campanulids</taxon>
        <taxon>Asterales</taxon>
        <taxon>Asteraceae</taxon>
        <taxon>Asteroideae</taxon>
        <taxon>Anthemideae</taxon>
        <taxon>Anthemidinae</taxon>
        <taxon>Tanacetum</taxon>
    </lineage>
</organism>